<feature type="region of interest" description="Disordered" evidence="1">
    <location>
        <begin position="63"/>
        <end position="107"/>
    </location>
</feature>
<sequence>MSVATWVFDKTSSRSTAVTVISQPAARQRHDLDAEFRQRLRDSITTIDPVTGRRRWTTNAEINSRGTNRQTNAESQELRRRYRRGHEPEEHEAKILDRLYPQHPDRPQHKAAFTADEFWAEHDAWVAEHDASSTAWSSSSSDADDTWSQQRPIETPSRAERGDGNQGTSSLEVNNPDASSKGNRRTGGAKAQSVIVERGCEPGTTLQPPV</sequence>
<feature type="compositionally biased region" description="Basic and acidic residues" evidence="1">
    <location>
        <begin position="85"/>
        <end position="97"/>
    </location>
</feature>
<dbReference type="InParanoid" id="A0A1V8TJC8"/>
<gene>
    <name evidence="2" type="ORF">B0A48_05604</name>
</gene>
<feature type="region of interest" description="Disordered" evidence="1">
    <location>
        <begin position="130"/>
        <end position="210"/>
    </location>
</feature>
<evidence type="ECO:0000256" key="1">
    <source>
        <dbReference type="SAM" id="MobiDB-lite"/>
    </source>
</evidence>
<evidence type="ECO:0000313" key="2">
    <source>
        <dbReference type="EMBL" id="OQO11348.1"/>
    </source>
</evidence>
<name>A0A1V8TJC8_9PEZI</name>
<accession>A0A1V8TJC8</accession>
<protein>
    <submittedName>
        <fullName evidence="2">Uncharacterized protein</fullName>
    </submittedName>
</protein>
<evidence type="ECO:0000313" key="3">
    <source>
        <dbReference type="Proteomes" id="UP000192596"/>
    </source>
</evidence>
<feature type="compositionally biased region" description="Polar residues" evidence="1">
    <location>
        <begin position="63"/>
        <end position="75"/>
    </location>
</feature>
<feature type="compositionally biased region" description="Polar residues" evidence="1">
    <location>
        <begin position="166"/>
        <end position="181"/>
    </location>
</feature>
<dbReference type="EMBL" id="NAJO01000007">
    <property type="protein sequence ID" value="OQO11348.1"/>
    <property type="molecule type" value="Genomic_DNA"/>
</dbReference>
<proteinExistence type="predicted"/>
<feature type="compositionally biased region" description="Low complexity" evidence="1">
    <location>
        <begin position="132"/>
        <end position="141"/>
    </location>
</feature>
<comment type="caution">
    <text evidence="2">The sequence shown here is derived from an EMBL/GenBank/DDBJ whole genome shotgun (WGS) entry which is preliminary data.</text>
</comment>
<reference evidence="3" key="1">
    <citation type="submission" date="2017-03" db="EMBL/GenBank/DDBJ databases">
        <title>Genomes of endolithic fungi from Antarctica.</title>
        <authorList>
            <person name="Coleine C."/>
            <person name="Masonjones S."/>
            <person name="Stajich J.E."/>
        </authorList>
    </citation>
    <scope>NUCLEOTIDE SEQUENCE [LARGE SCALE GENOMIC DNA]</scope>
    <source>
        <strain evidence="3">CCFEE 5527</strain>
    </source>
</reference>
<dbReference type="AlphaFoldDB" id="A0A1V8TJC8"/>
<organism evidence="2 3">
    <name type="scientific">Cryoendolithus antarcticus</name>
    <dbReference type="NCBI Taxonomy" id="1507870"/>
    <lineage>
        <taxon>Eukaryota</taxon>
        <taxon>Fungi</taxon>
        <taxon>Dikarya</taxon>
        <taxon>Ascomycota</taxon>
        <taxon>Pezizomycotina</taxon>
        <taxon>Dothideomycetes</taxon>
        <taxon>Dothideomycetidae</taxon>
        <taxon>Cladosporiales</taxon>
        <taxon>Cladosporiaceae</taxon>
        <taxon>Cryoendolithus</taxon>
    </lineage>
</organism>
<keyword evidence="3" id="KW-1185">Reference proteome</keyword>
<dbReference type="Proteomes" id="UP000192596">
    <property type="component" value="Unassembled WGS sequence"/>
</dbReference>